<keyword evidence="3" id="KW-1185">Reference proteome</keyword>
<dbReference type="Proteomes" id="UP001302126">
    <property type="component" value="Unassembled WGS sequence"/>
</dbReference>
<feature type="compositionally biased region" description="Basic and acidic residues" evidence="1">
    <location>
        <begin position="117"/>
        <end position="127"/>
    </location>
</feature>
<dbReference type="AlphaFoldDB" id="A0AAN7AJ42"/>
<organism evidence="2 3">
    <name type="scientific">Podospora australis</name>
    <dbReference type="NCBI Taxonomy" id="1536484"/>
    <lineage>
        <taxon>Eukaryota</taxon>
        <taxon>Fungi</taxon>
        <taxon>Dikarya</taxon>
        <taxon>Ascomycota</taxon>
        <taxon>Pezizomycotina</taxon>
        <taxon>Sordariomycetes</taxon>
        <taxon>Sordariomycetidae</taxon>
        <taxon>Sordariales</taxon>
        <taxon>Podosporaceae</taxon>
        <taxon>Podospora</taxon>
    </lineage>
</organism>
<comment type="caution">
    <text evidence="2">The sequence shown here is derived from an EMBL/GenBank/DDBJ whole genome shotgun (WGS) entry which is preliminary data.</text>
</comment>
<proteinExistence type="predicted"/>
<gene>
    <name evidence="2" type="ORF">QBC35DRAFT_541440</name>
</gene>
<feature type="region of interest" description="Disordered" evidence="1">
    <location>
        <begin position="108"/>
        <end position="131"/>
    </location>
</feature>
<feature type="region of interest" description="Disordered" evidence="1">
    <location>
        <begin position="46"/>
        <end position="67"/>
    </location>
</feature>
<reference evidence="2" key="1">
    <citation type="journal article" date="2023" name="Mol. Phylogenet. Evol.">
        <title>Genome-scale phylogeny and comparative genomics of the fungal order Sordariales.</title>
        <authorList>
            <person name="Hensen N."/>
            <person name="Bonometti L."/>
            <person name="Westerberg I."/>
            <person name="Brannstrom I.O."/>
            <person name="Guillou S."/>
            <person name="Cros-Aarteil S."/>
            <person name="Calhoun S."/>
            <person name="Haridas S."/>
            <person name="Kuo A."/>
            <person name="Mondo S."/>
            <person name="Pangilinan J."/>
            <person name="Riley R."/>
            <person name="LaButti K."/>
            <person name="Andreopoulos B."/>
            <person name="Lipzen A."/>
            <person name="Chen C."/>
            <person name="Yan M."/>
            <person name="Daum C."/>
            <person name="Ng V."/>
            <person name="Clum A."/>
            <person name="Steindorff A."/>
            <person name="Ohm R.A."/>
            <person name="Martin F."/>
            <person name="Silar P."/>
            <person name="Natvig D.O."/>
            <person name="Lalanne C."/>
            <person name="Gautier V."/>
            <person name="Ament-Velasquez S.L."/>
            <person name="Kruys A."/>
            <person name="Hutchinson M.I."/>
            <person name="Powell A.J."/>
            <person name="Barry K."/>
            <person name="Miller A.N."/>
            <person name="Grigoriev I.V."/>
            <person name="Debuchy R."/>
            <person name="Gladieux P."/>
            <person name="Hiltunen Thoren M."/>
            <person name="Johannesson H."/>
        </authorList>
    </citation>
    <scope>NUCLEOTIDE SEQUENCE</scope>
    <source>
        <strain evidence="2">PSN309</strain>
    </source>
</reference>
<name>A0AAN7AJ42_9PEZI</name>
<accession>A0AAN7AJ42</accession>
<evidence type="ECO:0000256" key="1">
    <source>
        <dbReference type="SAM" id="MobiDB-lite"/>
    </source>
</evidence>
<evidence type="ECO:0000313" key="2">
    <source>
        <dbReference type="EMBL" id="KAK4190566.1"/>
    </source>
</evidence>
<feature type="compositionally biased region" description="Polar residues" evidence="1">
    <location>
        <begin position="46"/>
        <end position="55"/>
    </location>
</feature>
<evidence type="ECO:0000313" key="3">
    <source>
        <dbReference type="Proteomes" id="UP001302126"/>
    </source>
</evidence>
<dbReference type="EMBL" id="MU864365">
    <property type="protein sequence ID" value="KAK4190566.1"/>
    <property type="molecule type" value="Genomic_DNA"/>
</dbReference>
<protein>
    <submittedName>
        <fullName evidence="2">Uncharacterized protein</fullName>
    </submittedName>
</protein>
<sequence length="277" mass="31431">MNCYKKSHVAEERKRGIMSSVTSLFRRNRSAENSFSVRKVERVGSVTVSRSAQHQQNEHPPRPLRPHRPAFPQGIDPLRCHPFVVDGNIVSIHREKLASIGFADIRDTQYPSRPHVQHSEKREKKTDTTNNTNNEKVEVAEVNGRVTPFLQQYDDSDKTVEAKTTLTIGFQPSKDHRFSARFVPAAKEVEIPLAPVKPFHGWAETRAYSTTSFQIDDSSNSGYQAYCPLVSIDSSSATFIVNDIMTLPSQLRQLEERPSMNLVRSIRAQNVDSNDWI</sequence>
<reference evidence="2" key="2">
    <citation type="submission" date="2023-05" db="EMBL/GenBank/DDBJ databases">
        <authorList>
            <consortium name="Lawrence Berkeley National Laboratory"/>
            <person name="Steindorff A."/>
            <person name="Hensen N."/>
            <person name="Bonometti L."/>
            <person name="Westerberg I."/>
            <person name="Brannstrom I.O."/>
            <person name="Guillou S."/>
            <person name="Cros-Aarteil S."/>
            <person name="Calhoun S."/>
            <person name="Haridas S."/>
            <person name="Kuo A."/>
            <person name="Mondo S."/>
            <person name="Pangilinan J."/>
            <person name="Riley R."/>
            <person name="Labutti K."/>
            <person name="Andreopoulos B."/>
            <person name="Lipzen A."/>
            <person name="Chen C."/>
            <person name="Yanf M."/>
            <person name="Daum C."/>
            <person name="Ng V."/>
            <person name="Clum A."/>
            <person name="Ohm R."/>
            <person name="Martin F."/>
            <person name="Silar P."/>
            <person name="Natvig D."/>
            <person name="Lalanne C."/>
            <person name="Gautier V."/>
            <person name="Ament-Velasquez S.L."/>
            <person name="Kruys A."/>
            <person name="Hutchinson M.I."/>
            <person name="Powell A.J."/>
            <person name="Barry K."/>
            <person name="Miller A.N."/>
            <person name="Grigoriev I.V."/>
            <person name="Debuchy R."/>
            <person name="Gladieux P."/>
            <person name="Thoren M.H."/>
            <person name="Johannesson H."/>
        </authorList>
    </citation>
    <scope>NUCLEOTIDE SEQUENCE</scope>
    <source>
        <strain evidence="2">PSN309</strain>
    </source>
</reference>